<evidence type="ECO:0000313" key="3">
    <source>
        <dbReference type="Proteomes" id="UP000191522"/>
    </source>
</evidence>
<organism evidence="2 3">
    <name type="scientific">Penicillium decumbens</name>
    <dbReference type="NCBI Taxonomy" id="69771"/>
    <lineage>
        <taxon>Eukaryota</taxon>
        <taxon>Fungi</taxon>
        <taxon>Dikarya</taxon>
        <taxon>Ascomycota</taxon>
        <taxon>Pezizomycotina</taxon>
        <taxon>Eurotiomycetes</taxon>
        <taxon>Eurotiomycetidae</taxon>
        <taxon>Eurotiales</taxon>
        <taxon>Aspergillaceae</taxon>
        <taxon>Penicillium</taxon>
    </lineage>
</organism>
<keyword evidence="3" id="KW-1185">Reference proteome</keyword>
<protein>
    <submittedName>
        <fullName evidence="2">Uncharacterized protein</fullName>
    </submittedName>
</protein>
<evidence type="ECO:0000313" key="2">
    <source>
        <dbReference type="EMBL" id="OQD73717.1"/>
    </source>
</evidence>
<proteinExistence type="predicted"/>
<comment type="caution">
    <text evidence="2">The sequence shown here is derived from an EMBL/GenBank/DDBJ whole genome shotgun (WGS) entry which is preliminary data.</text>
</comment>
<feature type="compositionally biased region" description="Acidic residues" evidence="1">
    <location>
        <begin position="26"/>
        <end position="45"/>
    </location>
</feature>
<gene>
    <name evidence="2" type="ORF">PENDEC_c014G00575</name>
</gene>
<dbReference type="AlphaFoldDB" id="A0A1V6PAE3"/>
<name>A0A1V6PAE3_PENDC</name>
<dbReference type="EMBL" id="MDYL01000014">
    <property type="protein sequence ID" value="OQD73717.1"/>
    <property type="molecule type" value="Genomic_DNA"/>
</dbReference>
<reference evidence="3" key="1">
    <citation type="journal article" date="2017" name="Nat. Microbiol.">
        <title>Global analysis of biosynthetic gene clusters reveals vast potential of secondary metabolite production in Penicillium species.</title>
        <authorList>
            <person name="Nielsen J.C."/>
            <person name="Grijseels S."/>
            <person name="Prigent S."/>
            <person name="Ji B."/>
            <person name="Dainat J."/>
            <person name="Nielsen K.F."/>
            <person name="Frisvad J.C."/>
            <person name="Workman M."/>
            <person name="Nielsen J."/>
        </authorList>
    </citation>
    <scope>NUCLEOTIDE SEQUENCE [LARGE SCALE GENOMIC DNA]</scope>
    <source>
        <strain evidence="3">IBT 11843</strain>
    </source>
</reference>
<feature type="region of interest" description="Disordered" evidence="1">
    <location>
        <begin position="21"/>
        <end position="59"/>
    </location>
</feature>
<evidence type="ECO:0000256" key="1">
    <source>
        <dbReference type="SAM" id="MobiDB-lite"/>
    </source>
</evidence>
<sequence length="59" mass="6686">MDHLSSPQTLQHVSYVLEAKHKDYCSDSDDEQEHSEPEDEEELDKEAERSLPQELSGGG</sequence>
<dbReference type="Proteomes" id="UP000191522">
    <property type="component" value="Unassembled WGS sequence"/>
</dbReference>
<accession>A0A1V6PAE3</accession>